<evidence type="ECO:0000256" key="7">
    <source>
        <dbReference type="SAM" id="Coils"/>
    </source>
</evidence>
<keyword evidence="3" id="KW-0805">Transcription regulation</keyword>
<feature type="region of interest" description="Disordered" evidence="8">
    <location>
        <begin position="102"/>
        <end position="167"/>
    </location>
</feature>
<dbReference type="InterPro" id="IPR004827">
    <property type="entry name" value="bZIP"/>
</dbReference>
<evidence type="ECO:0000256" key="5">
    <source>
        <dbReference type="ARBA" id="ARBA00023163"/>
    </source>
</evidence>
<feature type="region of interest" description="Disordered" evidence="8">
    <location>
        <begin position="372"/>
        <end position="488"/>
    </location>
</feature>
<dbReference type="Proteomes" id="UP001652642">
    <property type="component" value="Chromosome 2"/>
</dbReference>
<dbReference type="Gene3D" id="1.20.5.170">
    <property type="match status" value="1"/>
</dbReference>
<dbReference type="PANTHER" id="PTHR45996:SF4">
    <property type="entry name" value="CYCLIC AMP-RESPONSIVE ELEMENT-BINDING PROTEIN 3"/>
    <property type="match status" value="1"/>
</dbReference>
<evidence type="ECO:0000313" key="10">
    <source>
        <dbReference type="Proteomes" id="UP001652642"/>
    </source>
</evidence>
<dbReference type="Pfam" id="PF00170">
    <property type="entry name" value="bZIP_1"/>
    <property type="match status" value="1"/>
</dbReference>
<keyword evidence="4" id="KW-0238">DNA-binding</keyword>
<dbReference type="RefSeq" id="XP_072849223.1">
    <property type="nucleotide sequence ID" value="XM_072993122.1"/>
</dbReference>
<evidence type="ECO:0000256" key="6">
    <source>
        <dbReference type="ARBA" id="ARBA00023242"/>
    </source>
</evidence>
<feature type="domain" description="BZIP" evidence="9">
    <location>
        <begin position="249"/>
        <end position="312"/>
    </location>
</feature>
<keyword evidence="6" id="KW-0539">Nucleus</keyword>
<dbReference type="SUPFAM" id="SSF57959">
    <property type="entry name" value="Leucine zipper domain"/>
    <property type="match status" value="1"/>
</dbReference>
<protein>
    <submittedName>
        <fullName evidence="11">Cyclic AMP-responsive element-binding protein 3</fullName>
    </submittedName>
</protein>
<keyword evidence="10" id="KW-1185">Reference proteome</keyword>
<proteinExistence type="inferred from homology"/>
<gene>
    <name evidence="11" type="primary">CREB3</name>
</gene>
<keyword evidence="7" id="KW-0175">Coiled coil</keyword>
<dbReference type="PROSITE" id="PS50217">
    <property type="entry name" value="BZIP"/>
    <property type="match status" value="1"/>
</dbReference>
<evidence type="ECO:0000256" key="2">
    <source>
        <dbReference type="ARBA" id="ARBA00009050"/>
    </source>
</evidence>
<comment type="similarity">
    <text evidence="2">Belongs to the bZIP family. ATF subfamily.</text>
</comment>
<evidence type="ECO:0000313" key="11">
    <source>
        <dbReference type="RefSeq" id="XP_072849223.1"/>
    </source>
</evidence>
<feature type="coiled-coil region" evidence="7">
    <location>
        <begin position="281"/>
        <end position="315"/>
    </location>
</feature>
<evidence type="ECO:0000256" key="8">
    <source>
        <dbReference type="SAM" id="MobiDB-lite"/>
    </source>
</evidence>
<reference evidence="11" key="2">
    <citation type="submission" date="2025-08" db="UniProtKB">
        <authorList>
            <consortium name="RefSeq"/>
        </authorList>
    </citation>
    <scope>IDENTIFICATION</scope>
</reference>
<dbReference type="SMART" id="SM00338">
    <property type="entry name" value="BRLZ"/>
    <property type="match status" value="1"/>
</dbReference>
<evidence type="ECO:0000259" key="9">
    <source>
        <dbReference type="PROSITE" id="PS50217"/>
    </source>
</evidence>
<dbReference type="GeneID" id="110082837"/>
<keyword evidence="5" id="KW-0804">Transcription</keyword>
<comment type="subcellular location">
    <subcellularLocation>
        <location evidence="1">Endoplasmic reticulum membrane</location>
        <topology evidence="1">Single-pass type II membrane protein</topology>
    </subcellularLocation>
</comment>
<accession>A0ABM5FUY9</accession>
<evidence type="ECO:0000256" key="1">
    <source>
        <dbReference type="ARBA" id="ARBA00004648"/>
    </source>
</evidence>
<evidence type="ECO:0000256" key="3">
    <source>
        <dbReference type="ARBA" id="ARBA00023015"/>
    </source>
</evidence>
<name>A0ABM5FUY9_9SAUR</name>
<sequence length="488" mass="52308">MVQLSLPYIITGKTIALTIQTFVGKMWCAEEMAALDGEDLLDFLLSEEDAPGPAAAATTTAGDRLSGKGDVRMEDWDLPEVWREDAVDDFLRCLLSPFLEEGGGGGGSSLGSPQAGHGCLGEEQKLPCSPSSSESVQSDHNYSLHPDPPEQEALGLDSAGSSSSEAGGEVAIDLETWGEVDPSEASQTSVGSRSPVLPVVVPMEEPLSGMGVQFDFPLLSLTEEEKKLLEKEGVSIPCNLPLTKAEERILKRVRRKIRNKQSAQDSRRRKKVYVDSLETRVVVCTAQNHELQKKVQLLEKQNLSLLEQLRKLQALVQQTSTKTATATTCIMVLLLSFCLILSPSLSPFGGREQQVELQGVLSRRLREFPSRGAQLSAVAPQPTEGPLLHLPEKGVPGEAVESAGGLNQSLGGPQHPLEEQPASGGPQSSNSSSDDPSPPPADGFPPVPEELERLRRETALPAASAGQKPGWPADGTSVIIQPRHSDEM</sequence>
<organism evidence="10 11">
    <name type="scientific">Pogona vitticeps</name>
    <name type="common">central bearded dragon</name>
    <dbReference type="NCBI Taxonomy" id="103695"/>
    <lineage>
        <taxon>Eukaryota</taxon>
        <taxon>Metazoa</taxon>
        <taxon>Chordata</taxon>
        <taxon>Craniata</taxon>
        <taxon>Vertebrata</taxon>
        <taxon>Euteleostomi</taxon>
        <taxon>Lepidosauria</taxon>
        <taxon>Squamata</taxon>
        <taxon>Bifurcata</taxon>
        <taxon>Unidentata</taxon>
        <taxon>Episquamata</taxon>
        <taxon>Toxicofera</taxon>
        <taxon>Iguania</taxon>
        <taxon>Acrodonta</taxon>
        <taxon>Agamidae</taxon>
        <taxon>Amphibolurinae</taxon>
        <taxon>Pogona</taxon>
    </lineage>
</organism>
<dbReference type="InterPro" id="IPR046347">
    <property type="entry name" value="bZIP_sf"/>
</dbReference>
<reference evidence="10" key="1">
    <citation type="submission" date="2025-05" db="UniProtKB">
        <authorList>
            <consortium name="RefSeq"/>
        </authorList>
    </citation>
    <scope>NUCLEOTIDE SEQUENCE [LARGE SCALE GENOMIC DNA]</scope>
</reference>
<dbReference type="InterPro" id="IPR051381">
    <property type="entry name" value="CREB_ATF_subfamily"/>
</dbReference>
<feature type="compositionally biased region" description="Low complexity" evidence="8">
    <location>
        <begin position="129"/>
        <end position="138"/>
    </location>
</feature>
<evidence type="ECO:0000256" key="4">
    <source>
        <dbReference type="ARBA" id="ARBA00023125"/>
    </source>
</evidence>
<feature type="compositionally biased region" description="Pro residues" evidence="8">
    <location>
        <begin position="436"/>
        <end position="448"/>
    </location>
</feature>
<dbReference type="PANTHER" id="PTHR45996">
    <property type="entry name" value="AGAP001464-PB"/>
    <property type="match status" value="1"/>
</dbReference>
<feature type="compositionally biased region" description="Low complexity" evidence="8">
    <location>
        <begin position="152"/>
        <end position="167"/>
    </location>
</feature>
<dbReference type="CDD" id="cd14689">
    <property type="entry name" value="bZIP_CREB3"/>
    <property type="match status" value="1"/>
</dbReference>
<feature type="compositionally biased region" description="Low complexity" evidence="8">
    <location>
        <begin position="421"/>
        <end position="435"/>
    </location>
</feature>